<reference evidence="1" key="1">
    <citation type="submission" date="2022-11" db="EMBL/GenBank/DDBJ databases">
        <title>Chromosome-level genome of Pogonophryne albipinna.</title>
        <authorList>
            <person name="Jo E."/>
        </authorList>
    </citation>
    <scope>NUCLEOTIDE SEQUENCE</scope>
    <source>
        <strain evidence="1">SGF0006</strain>
        <tissue evidence="1">Muscle</tissue>
    </source>
</reference>
<proteinExistence type="predicted"/>
<evidence type="ECO:0000313" key="2">
    <source>
        <dbReference type="Proteomes" id="UP001219934"/>
    </source>
</evidence>
<accession>A0AAD6AAC7</accession>
<comment type="caution">
    <text evidence="1">The sequence shown here is derived from an EMBL/GenBank/DDBJ whole genome shotgun (WGS) entry which is preliminary data.</text>
</comment>
<name>A0AAD6AAC7_9TELE</name>
<dbReference type="Proteomes" id="UP001219934">
    <property type="component" value="Unassembled WGS sequence"/>
</dbReference>
<organism evidence="1 2">
    <name type="scientific">Pogonophryne albipinna</name>
    <dbReference type="NCBI Taxonomy" id="1090488"/>
    <lineage>
        <taxon>Eukaryota</taxon>
        <taxon>Metazoa</taxon>
        <taxon>Chordata</taxon>
        <taxon>Craniata</taxon>
        <taxon>Vertebrata</taxon>
        <taxon>Euteleostomi</taxon>
        <taxon>Actinopterygii</taxon>
        <taxon>Neopterygii</taxon>
        <taxon>Teleostei</taxon>
        <taxon>Neoteleostei</taxon>
        <taxon>Acanthomorphata</taxon>
        <taxon>Eupercaria</taxon>
        <taxon>Perciformes</taxon>
        <taxon>Notothenioidei</taxon>
        <taxon>Pogonophryne</taxon>
    </lineage>
</organism>
<protein>
    <submittedName>
        <fullName evidence="1">Uncharacterized protein</fullName>
    </submittedName>
</protein>
<feature type="non-terminal residue" evidence="1">
    <location>
        <position position="1"/>
    </location>
</feature>
<dbReference type="EMBL" id="JAPTMU010000157">
    <property type="protein sequence ID" value="KAJ4920935.1"/>
    <property type="molecule type" value="Genomic_DNA"/>
</dbReference>
<keyword evidence="2" id="KW-1185">Reference proteome</keyword>
<feature type="non-terminal residue" evidence="1">
    <location>
        <position position="108"/>
    </location>
</feature>
<dbReference type="AlphaFoldDB" id="A0AAD6AAC7"/>
<evidence type="ECO:0000313" key="1">
    <source>
        <dbReference type="EMBL" id="KAJ4920935.1"/>
    </source>
</evidence>
<sequence length="108" mass="12162">ISEEFNRITSKDLLGTFDIRHCVSPKDSSTERPAEMTQPSFFWSVWTLTMKNDCSEVCLAILTVIEDDDAAISPNVRDVAVVWEGTIPIVSQWKEESDLSFLPASPRL</sequence>
<gene>
    <name evidence="1" type="ORF">JOQ06_016530</name>
</gene>